<dbReference type="AlphaFoldDB" id="A0AAW0FSN6"/>
<dbReference type="Gene3D" id="2.130.10.10">
    <property type="entry name" value="YVTN repeat-like/Quinoprotein amine dehydrogenase"/>
    <property type="match status" value="1"/>
</dbReference>
<evidence type="ECO:0000256" key="1">
    <source>
        <dbReference type="ARBA" id="ARBA00022574"/>
    </source>
</evidence>
<sequence>MLEVRILSYLAAPRHLGLRFPTGGIYSGEGVEEDGTFILDAGPQGRIRITPVDLLQYLSASESNGQVGNEEDEEEDEDYQFDEEDDDDDIETPILQFHDSSKPLFEPVTKPVAKGLELLMGGEFGRLGHQYKSRRRDDSGFAQDLYEDTDSDSPTETTHAYSHNFARTLLNRSSRLRPTYKEDIANEMIPNSNGTAVAQYSSNAYVGQYSSDSSFYYTCVRDFRLHIYDTTAPIQPADETSSKKSSGHSSTMKVIKEIPAHADNWTITDSHLSPDNQRMIYATVSDCVYMTSTLDSSNEHVAINFSDPVARQRRFRGFGYDDSYGIWSCKFSADGNEIVAGGRHNIFVYDLLANRRTVNIFAHDDDINSCCWADTAGNILVSASDDSFLKVWDRRSLGESQDPSGVLIGHTEGITYVSAKGDGRYVISNGKDQILRLWDLRCMRSNLDYQQVKGRSYGLSRFDYRTDRYPSSKTRKHPMDCSVMKYTGHEVLRTLIRCHFSPTETTGNQYIYSGSADGKIHIWSLDGRVVQTLDRSKTLPMFFDPSGEDREAVGSRYKRVTVRDLSWHSQQPIMMSTGWLGDAWRSREGSVIARHEWKGLSKMRYKLEDHVEKQRAEQAEAMMPGSYTDSDSE</sequence>
<dbReference type="PROSITE" id="PS50294">
    <property type="entry name" value="WD_REPEATS_REGION"/>
    <property type="match status" value="2"/>
</dbReference>
<dbReference type="GO" id="GO:0043161">
    <property type="term" value="P:proteasome-mediated ubiquitin-dependent protein catabolic process"/>
    <property type="evidence" value="ECO:0007669"/>
    <property type="project" value="TreeGrafter"/>
</dbReference>
<keyword evidence="6" id="KW-1185">Reference proteome</keyword>
<evidence type="ECO:0000256" key="4">
    <source>
        <dbReference type="SAM" id="MobiDB-lite"/>
    </source>
</evidence>
<evidence type="ECO:0000256" key="2">
    <source>
        <dbReference type="ARBA" id="ARBA00022737"/>
    </source>
</evidence>
<organism evidence="5 6">
    <name type="scientific">Cerrena zonata</name>
    <dbReference type="NCBI Taxonomy" id="2478898"/>
    <lineage>
        <taxon>Eukaryota</taxon>
        <taxon>Fungi</taxon>
        <taxon>Dikarya</taxon>
        <taxon>Basidiomycota</taxon>
        <taxon>Agaricomycotina</taxon>
        <taxon>Agaricomycetes</taxon>
        <taxon>Polyporales</taxon>
        <taxon>Cerrenaceae</taxon>
        <taxon>Cerrena</taxon>
    </lineage>
</organism>
<reference evidence="5 6" key="1">
    <citation type="submission" date="2022-09" db="EMBL/GenBank/DDBJ databases">
        <authorList>
            <person name="Palmer J.M."/>
        </authorList>
    </citation>
    <scope>NUCLEOTIDE SEQUENCE [LARGE SCALE GENOMIC DNA]</scope>
    <source>
        <strain evidence="5 6">DSM 7382</strain>
    </source>
</reference>
<feature type="repeat" description="WD" evidence="3">
    <location>
        <begin position="407"/>
        <end position="441"/>
    </location>
</feature>
<feature type="repeat" description="WD" evidence="3">
    <location>
        <begin position="360"/>
        <end position="393"/>
    </location>
</feature>
<proteinExistence type="predicted"/>
<dbReference type="EMBL" id="JASBNA010000048">
    <property type="protein sequence ID" value="KAK7680553.1"/>
    <property type="molecule type" value="Genomic_DNA"/>
</dbReference>
<dbReference type="SUPFAM" id="SSF50978">
    <property type="entry name" value="WD40 repeat-like"/>
    <property type="match status" value="1"/>
</dbReference>
<feature type="compositionally biased region" description="Acidic residues" evidence="4">
    <location>
        <begin position="69"/>
        <end position="86"/>
    </location>
</feature>
<comment type="caution">
    <text evidence="5">The sequence shown here is derived from an EMBL/GenBank/DDBJ whole genome shotgun (WGS) entry which is preliminary data.</text>
</comment>
<dbReference type="PANTHER" id="PTHR19847:SF7">
    <property type="entry name" value="DDB1- AND CUL4-ASSOCIATED FACTOR 11"/>
    <property type="match status" value="1"/>
</dbReference>
<dbReference type="GO" id="GO:0080008">
    <property type="term" value="C:Cul4-RING E3 ubiquitin ligase complex"/>
    <property type="evidence" value="ECO:0007669"/>
    <property type="project" value="TreeGrafter"/>
</dbReference>
<accession>A0AAW0FSN6</accession>
<evidence type="ECO:0008006" key="7">
    <source>
        <dbReference type="Google" id="ProtNLM"/>
    </source>
</evidence>
<dbReference type="PROSITE" id="PS50082">
    <property type="entry name" value="WD_REPEATS_2"/>
    <property type="match status" value="2"/>
</dbReference>
<dbReference type="InterPro" id="IPR036322">
    <property type="entry name" value="WD40_repeat_dom_sf"/>
</dbReference>
<evidence type="ECO:0000256" key="3">
    <source>
        <dbReference type="PROSITE-ProRule" id="PRU00221"/>
    </source>
</evidence>
<keyword evidence="2" id="KW-0677">Repeat</keyword>
<dbReference type="InterPro" id="IPR001680">
    <property type="entry name" value="WD40_rpt"/>
</dbReference>
<dbReference type="SMART" id="SM00320">
    <property type="entry name" value="WD40"/>
    <property type="match status" value="6"/>
</dbReference>
<dbReference type="InterPro" id="IPR020472">
    <property type="entry name" value="WD40_PAC1"/>
</dbReference>
<evidence type="ECO:0000313" key="5">
    <source>
        <dbReference type="EMBL" id="KAK7680553.1"/>
    </source>
</evidence>
<dbReference type="Pfam" id="PF00400">
    <property type="entry name" value="WD40"/>
    <property type="match status" value="4"/>
</dbReference>
<protein>
    <recommendedName>
        <fullName evidence="7">LEC14B protein</fullName>
    </recommendedName>
</protein>
<dbReference type="Proteomes" id="UP001385951">
    <property type="component" value="Unassembled WGS sequence"/>
</dbReference>
<keyword evidence="1 3" id="KW-0853">WD repeat</keyword>
<gene>
    <name evidence="5" type="ORF">QCA50_016334</name>
</gene>
<dbReference type="PRINTS" id="PR00320">
    <property type="entry name" value="GPROTEINBRPT"/>
</dbReference>
<dbReference type="InterPro" id="IPR051859">
    <property type="entry name" value="DCAF"/>
</dbReference>
<dbReference type="PANTHER" id="PTHR19847">
    <property type="entry name" value="DDB1- AND CUL4-ASSOCIATED FACTOR 11"/>
    <property type="match status" value="1"/>
</dbReference>
<evidence type="ECO:0000313" key="6">
    <source>
        <dbReference type="Proteomes" id="UP001385951"/>
    </source>
</evidence>
<dbReference type="InterPro" id="IPR015943">
    <property type="entry name" value="WD40/YVTN_repeat-like_dom_sf"/>
</dbReference>
<name>A0AAW0FSN6_9APHY</name>
<feature type="region of interest" description="Disordered" evidence="4">
    <location>
        <begin position="62"/>
        <end position="86"/>
    </location>
</feature>